<dbReference type="GeneID" id="5034140"/>
<sequence>MAPKFITKIISQPPQQEQPDTKLSQIQILNQLFDQKVDQNSKSRGCITLRGEVFNEEQQYFMTQLTSICDVICLSRTNQTNLPKGVHHLPFQTDVGCSAIVRSLKPKFHIDDQQYENLHNFVKIVPWSMINNINVFNLK</sequence>
<dbReference type="AlphaFoldDB" id="A0DD41"/>
<proteinExistence type="predicted"/>
<accession>A0DD41</accession>
<dbReference type="EMBL" id="CT868385">
    <property type="protein sequence ID" value="CAK80958.1"/>
    <property type="molecule type" value="Genomic_DNA"/>
</dbReference>
<name>A0DD41_PARTE</name>
<evidence type="ECO:0000313" key="2">
    <source>
        <dbReference type="Proteomes" id="UP000000600"/>
    </source>
</evidence>
<dbReference type="OMA" id="FNEEQQY"/>
<dbReference type="OrthoDB" id="10320126at2759"/>
<dbReference type="KEGG" id="ptm:GSPATT00015817001"/>
<protein>
    <submittedName>
        <fullName evidence="1">Uncharacterized protein</fullName>
    </submittedName>
</protein>
<gene>
    <name evidence="1" type="ORF">GSPATT00015817001</name>
</gene>
<dbReference type="InParanoid" id="A0DD41"/>
<organism evidence="1 2">
    <name type="scientific">Paramecium tetraurelia</name>
    <dbReference type="NCBI Taxonomy" id="5888"/>
    <lineage>
        <taxon>Eukaryota</taxon>
        <taxon>Sar</taxon>
        <taxon>Alveolata</taxon>
        <taxon>Ciliophora</taxon>
        <taxon>Intramacronucleata</taxon>
        <taxon>Oligohymenophorea</taxon>
        <taxon>Peniculida</taxon>
        <taxon>Parameciidae</taxon>
        <taxon>Paramecium</taxon>
    </lineage>
</organism>
<reference evidence="1 2" key="1">
    <citation type="journal article" date="2006" name="Nature">
        <title>Global trends of whole-genome duplications revealed by the ciliate Paramecium tetraurelia.</title>
        <authorList>
            <consortium name="Genoscope"/>
            <person name="Aury J.-M."/>
            <person name="Jaillon O."/>
            <person name="Duret L."/>
            <person name="Noel B."/>
            <person name="Jubin C."/>
            <person name="Porcel B.M."/>
            <person name="Segurens B."/>
            <person name="Daubin V."/>
            <person name="Anthouard V."/>
            <person name="Aiach N."/>
            <person name="Arnaiz O."/>
            <person name="Billaut A."/>
            <person name="Beisson J."/>
            <person name="Blanc I."/>
            <person name="Bouhouche K."/>
            <person name="Camara F."/>
            <person name="Duharcourt S."/>
            <person name="Guigo R."/>
            <person name="Gogendeau D."/>
            <person name="Katinka M."/>
            <person name="Keller A.-M."/>
            <person name="Kissmehl R."/>
            <person name="Klotz C."/>
            <person name="Koll F."/>
            <person name="Le Moue A."/>
            <person name="Lepere C."/>
            <person name="Malinsky S."/>
            <person name="Nowacki M."/>
            <person name="Nowak J.K."/>
            <person name="Plattner H."/>
            <person name="Poulain J."/>
            <person name="Ruiz F."/>
            <person name="Serrano V."/>
            <person name="Zagulski M."/>
            <person name="Dessen P."/>
            <person name="Betermier M."/>
            <person name="Weissenbach J."/>
            <person name="Scarpelli C."/>
            <person name="Schachter V."/>
            <person name="Sperling L."/>
            <person name="Meyer E."/>
            <person name="Cohen J."/>
            <person name="Wincker P."/>
        </authorList>
    </citation>
    <scope>NUCLEOTIDE SEQUENCE [LARGE SCALE GENOMIC DNA]</scope>
    <source>
        <strain evidence="1 2">Stock d4-2</strain>
    </source>
</reference>
<evidence type="ECO:0000313" key="1">
    <source>
        <dbReference type="EMBL" id="CAK80958.1"/>
    </source>
</evidence>
<keyword evidence="2" id="KW-1185">Reference proteome</keyword>
<dbReference type="Proteomes" id="UP000000600">
    <property type="component" value="Unassembled WGS sequence"/>
</dbReference>
<dbReference type="RefSeq" id="XP_001448355.1">
    <property type="nucleotide sequence ID" value="XM_001448318.1"/>
</dbReference>
<dbReference type="HOGENOM" id="CLU_1848968_0_0_1"/>